<keyword evidence="13" id="KW-1185">Reference proteome</keyword>
<evidence type="ECO:0000313" key="13">
    <source>
        <dbReference type="Proteomes" id="UP001230908"/>
    </source>
</evidence>
<protein>
    <recommendedName>
        <fullName evidence="2">histidine kinase</fullName>
        <ecNumber evidence="2">2.7.13.3</ecNumber>
    </recommendedName>
</protein>
<evidence type="ECO:0000259" key="10">
    <source>
        <dbReference type="Pfam" id="PF02518"/>
    </source>
</evidence>
<feature type="transmembrane region" description="Helical" evidence="9">
    <location>
        <begin position="30"/>
        <end position="51"/>
    </location>
</feature>
<feature type="domain" description="Histidine kinase/HSP90-like ATPase" evidence="10">
    <location>
        <begin position="563"/>
        <end position="648"/>
    </location>
</feature>
<dbReference type="EC" id="2.7.13.3" evidence="2"/>
<evidence type="ECO:0000256" key="4">
    <source>
        <dbReference type="ARBA" id="ARBA00022679"/>
    </source>
</evidence>
<keyword evidence="4" id="KW-0808">Transferase</keyword>
<feature type="transmembrane region" description="Helical" evidence="9">
    <location>
        <begin position="179"/>
        <end position="202"/>
    </location>
</feature>
<dbReference type="Gene3D" id="3.30.450.40">
    <property type="match status" value="1"/>
</dbReference>
<dbReference type="Gene3D" id="3.30.565.10">
    <property type="entry name" value="Histidine kinase-like ATPase, C-terminal domain"/>
    <property type="match status" value="1"/>
</dbReference>
<dbReference type="InterPro" id="IPR011712">
    <property type="entry name" value="Sig_transdc_His_kin_sub3_dim/P"/>
</dbReference>
<evidence type="ECO:0000256" key="5">
    <source>
        <dbReference type="ARBA" id="ARBA00022741"/>
    </source>
</evidence>
<accession>A0ABU0ZYP5</accession>
<keyword evidence="7" id="KW-0067">ATP-binding</keyword>
<keyword evidence="6 12" id="KW-0418">Kinase</keyword>
<dbReference type="SUPFAM" id="SSF55781">
    <property type="entry name" value="GAF domain-like"/>
    <property type="match status" value="1"/>
</dbReference>
<dbReference type="InterPro" id="IPR050482">
    <property type="entry name" value="Sensor_HK_TwoCompSys"/>
</dbReference>
<keyword evidence="5" id="KW-0547">Nucleotide-binding</keyword>
<evidence type="ECO:0000256" key="3">
    <source>
        <dbReference type="ARBA" id="ARBA00022553"/>
    </source>
</evidence>
<evidence type="ECO:0000256" key="2">
    <source>
        <dbReference type="ARBA" id="ARBA00012438"/>
    </source>
</evidence>
<dbReference type="RefSeq" id="WP_308718517.1">
    <property type="nucleotide sequence ID" value="NZ_JAVHUY010000077.1"/>
</dbReference>
<dbReference type="GO" id="GO:0016301">
    <property type="term" value="F:kinase activity"/>
    <property type="evidence" value="ECO:0007669"/>
    <property type="project" value="UniProtKB-KW"/>
</dbReference>
<dbReference type="InterPro" id="IPR029016">
    <property type="entry name" value="GAF-like_dom_sf"/>
</dbReference>
<evidence type="ECO:0000256" key="8">
    <source>
        <dbReference type="ARBA" id="ARBA00023012"/>
    </source>
</evidence>
<dbReference type="PANTHER" id="PTHR24421:SF10">
    <property type="entry name" value="NITRATE_NITRITE SENSOR PROTEIN NARQ"/>
    <property type="match status" value="1"/>
</dbReference>
<reference evidence="12 13" key="1">
    <citation type="submission" date="2023-08" db="EMBL/GenBank/DDBJ databases">
        <title>Phytohabitans sansha sp. nov., isolated from marine sediment.</title>
        <authorList>
            <person name="Zhao Y."/>
            <person name="Yi K."/>
        </authorList>
    </citation>
    <scope>NUCLEOTIDE SEQUENCE [LARGE SCALE GENOMIC DNA]</scope>
    <source>
        <strain evidence="12 13">ZYX-F-186</strain>
    </source>
</reference>
<sequence>MTLAAVLVGVTFLVFWASTGRPLPNPDGSSAVWLEPLVTMIAYGVAGALLIDRRPDLPFGWLLAGAAVLTVVHVLVVPVAYAAALDGDRGPLVRWALTAGAFGFAPIAAQGLVNIRFPTGRPATLWGAVGEKILIISTALVILGGILGSSTLRDTSTGVAALSHPLTAGTAVGRAADAAIVFAPVVVLLGLMAGIGVVVRFFRAEGIARQQLKWRAVGVFVALCLFPLAVTERTPFFDTSLDAVVFVLTLVVPVLRYRLWSIDTMLRRSLLYGMITAALVVAFAALAALGALVVSRQVATPAAAAAVALCFVPLRARTQRLVDHLFYGGRQDPYRTLRDLSRRLNAVPGGDALGSFAHAAATALRLPYVAIQRADGTPVASYGTPVEPLGRWPLAYDGQIEGFLVVSARRGEDGFDDRDSALLSDIAGQIGIALHTRTLTAELLLSRQRLVTAREEERRRLRRELHDGLGPVLTAIGLTLDAARARLDTDPAAAGHHIGDARRAAAQALADLRKVVHGLRPPTLDELGLAGALRSQAEQLTAGAPLRVTIDADGLPDLPAAVEVAAYRTAVEAVTNAVRHSDGKHCHVRLTATPGTLTLQVTDDGGSAGPWLPGVGVTAMRERAAELGGSCHAAPGPDGGTVIAHFPLPETP</sequence>
<feature type="transmembrane region" description="Helical" evidence="9">
    <location>
        <begin position="58"/>
        <end position="81"/>
    </location>
</feature>
<evidence type="ECO:0000256" key="6">
    <source>
        <dbReference type="ARBA" id="ARBA00022777"/>
    </source>
</evidence>
<evidence type="ECO:0000256" key="1">
    <source>
        <dbReference type="ARBA" id="ARBA00000085"/>
    </source>
</evidence>
<dbReference type="Pfam" id="PF07730">
    <property type="entry name" value="HisKA_3"/>
    <property type="match status" value="1"/>
</dbReference>
<keyword evidence="3" id="KW-0597">Phosphoprotein</keyword>
<dbReference type="InterPro" id="IPR003594">
    <property type="entry name" value="HATPase_dom"/>
</dbReference>
<feature type="transmembrane region" description="Helical" evidence="9">
    <location>
        <begin position="93"/>
        <end position="113"/>
    </location>
</feature>
<feature type="domain" description="Signal transduction histidine kinase subgroup 3 dimerisation and phosphoacceptor" evidence="11">
    <location>
        <begin position="457"/>
        <end position="524"/>
    </location>
</feature>
<dbReference type="SUPFAM" id="SSF55874">
    <property type="entry name" value="ATPase domain of HSP90 chaperone/DNA topoisomerase II/histidine kinase"/>
    <property type="match status" value="1"/>
</dbReference>
<feature type="transmembrane region" description="Helical" evidence="9">
    <location>
        <begin position="236"/>
        <end position="257"/>
    </location>
</feature>
<keyword evidence="8" id="KW-0902">Two-component regulatory system</keyword>
<dbReference type="InterPro" id="IPR036890">
    <property type="entry name" value="HATPase_C_sf"/>
</dbReference>
<feature type="transmembrane region" description="Helical" evidence="9">
    <location>
        <begin position="125"/>
        <end position="147"/>
    </location>
</feature>
<proteinExistence type="predicted"/>
<evidence type="ECO:0000256" key="7">
    <source>
        <dbReference type="ARBA" id="ARBA00022840"/>
    </source>
</evidence>
<dbReference type="EMBL" id="JAVHUY010000077">
    <property type="protein sequence ID" value="MDQ7911300.1"/>
    <property type="molecule type" value="Genomic_DNA"/>
</dbReference>
<comment type="catalytic activity">
    <reaction evidence="1">
        <text>ATP + protein L-histidine = ADP + protein N-phospho-L-histidine.</text>
        <dbReference type="EC" id="2.7.13.3"/>
    </reaction>
</comment>
<keyword evidence="9" id="KW-0812">Transmembrane</keyword>
<keyword evidence="9" id="KW-0472">Membrane</keyword>
<dbReference type="Proteomes" id="UP001230908">
    <property type="component" value="Unassembled WGS sequence"/>
</dbReference>
<feature type="transmembrane region" description="Helical" evidence="9">
    <location>
        <begin position="269"/>
        <end position="292"/>
    </location>
</feature>
<feature type="transmembrane region" description="Helical" evidence="9">
    <location>
        <begin position="214"/>
        <end position="230"/>
    </location>
</feature>
<organism evidence="12 13">
    <name type="scientific">Phytohabitans maris</name>
    <dbReference type="NCBI Taxonomy" id="3071409"/>
    <lineage>
        <taxon>Bacteria</taxon>
        <taxon>Bacillati</taxon>
        <taxon>Actinomycetota</taxon>
        <taxon>Actinomycetes</taxon>
        <taxon>Micromonosporales</taxon>
        <taxon>Micromonosporaceae</taxon>
    </lineage>
</organism>
<evidence type="ECO:0000259" key="11">
    <source>
        <dbReference type="Pfam" id="PF07730"/>
    </source>
</evidence>
<name>A0ABU0ZYP5_9ACTN</name>
<dbReference type="Pfam" id="PF02518">
    <property type="entry name" value="HATPase_c"/>
    <property type="match status" value="1"/>
</dbReference>
<gene>
    <name evidence="12" type="ORF">RB614_43100</name>
</gene>
<keyword evidence="9" id="KW-1133">Transmembrane helix</keyword>
<comment type="caution">
    <text evidence="12">The sequence shown here is derived from an EMBL/GenBank/DDBJ whole genome shotgun (WGS) entry which is preliminary data.</text>
</comment>
<dbReference type="PANTHER" id="PTHR24421">
    <property type="entry name" value="NITRATE/NITRITE SENSOR PROTEIN NARX-RELATED"/>
    <property type="match status" value="1"/>
</dbReference>
<evidence type="ECO:0000256" key="9">
    <source>
        <dbReference type="SAM" id="Phobius"/>
    </source>
</evidence>
<dbReference type="Gene3D" id="1.20.5.1930">
    <property type="match status" value="1"/>
</dbReference>
<evidence type="ECO:0000313" key="12">
    <source>
        <dbReference type="EMBL" id="MDQ7911300.1"/>
    </source>
</evidence>
<dbReference type="CDD" id="cd16917">
    <property type="entry name" value="HATPase_UhpB-NarQ-NarX-like"/>
    <property type="match status" value="1"/>
</dbReference>